<proteinExistence type="predicted"/>
<gene>
    <name evidence="1" type="ORF">J3A84_04940</name>
</gene>
<dbReference type="EMBL" id="JAFNJU010000003">
    <property type="protein sequence ID" value="MBO1264387.1"/>
    <property type="molecule type" value="Genomic_DNA"/>
</dbReference>
<evidence type="ECO:0000313" key="1">
    <source>
        <dbReference type="EMBL" id="MBO1264387.1"/>
    </source>
</evidence>
<dbReference type="AlphaFoldDB" id="A0A939KFE8"/>
<accession>A0A939KFE8</accession>
<evidence type="ECO:0000313" key="2">
    <source>
        <dbReference type="Proteomes" id="UP000664218"/>
    </source>
</evidence>
<dbReference type="Pfam" id="PF20505">
    <property type="entry name" value="DUF6731"/>
    <property type="match status" value="1"/>
</dbReference>
<comment type="caution">
    <text evidence="1">The sequence shown here is derived from an EMBL/GenBank/DDBJ whole genome shotgun (WGS) entry which is preliminary data.</text>
</comment>
<keyword evidence="2" id="KW-1185">Reference proteome</keyword>
<name>A0A939KFE8_9CLOT</name>
<dbReference type="RefSeq" id="WP_207598901.1">
    <property type="nucleotide sequence ID" value="NZ_JAFNJU010000003.1"/>
</dbReference>
<dbReference type="Proteomes" id="UP000664218">
    <property type="component" value="Unassembled WGS sequence"/>
</dbReference>
<sequence>MAYTKNIKFHYFQVLNNYTTDSKNPTVFSMTDWADSIDKNSFLKKHLELSKCWAKIEYIEHIETSNIWKVRLHRLAEYNIPQTSRNGEDAEDVELKEDEYLGYDCNLIYDESNGIAMIQRSKYSLSIERIEELINKTSFLKDRFISLKPIMNNNNINKLIQNGKKIEISFANITNAIPETKSPLSSIINSFFKLKGVAGNITIGVGRGKDIQVIKEKNKEKKIKTERFLNIKETIQLIDDIKSNPDIVTRGIVTLRDEEDTSVEVIDLFDDVFIDIIQFQLEQRKTLGIGYVMDEMIQKYEEKKGKILISLKPNK</sequence>
<reference evidence="1" key="1">
    <citation type="submission" date="2021-03" db="EMBL/GenBank/DDBJ databases">
        <title>Proteiniclasticum marinus sp. nov., isolated from tidal flat sediment.</title>
        <authorList>
            <person name="Namirimu T."/>
            <person name="Yang J.-A."/>
            <person name="Yang S.-H."/>
            <person name="Kim Y.-J."/>
            <person name="Kwon K.K."/>
        </authorList>
    </citation>
    <scope>NUCLEOTIDE SEQUENCE</scope>
    <source>
        <strain evidence="1">SCR006</strain>
    </source>
</reference>
<dbReference type="InterPro" id="IPR046618">
    <property type="entry name" value="DUF6731"/>
</dbReference>
<organism evidence="1 2">
    <name type="scientific">Proteiniclasticum aestuarii</name>
    <dbReference type="NCBI Taxonomy" id="2817862"/>
    <lineage>
        <taxon>Bacteria</taxon>
        <taxon>Bacillati</taxon>
        <taxon>Bacillota</taxon>
        <taxon>Clostridia</taxon>
        <taxon>Eubacteriales</taxon>
        <taxon>Clostridiaceae</taxon>
        <taxon>Proteiniclasticum</taxon>
    </lineage>
</organism>
<protein>
    <submittedName>
        <fullName evidence="1">Uncharacterized protein</fullName>
    </submittedName>
</protein>